<evidence type="ECO:0000256" key="4">
    <source>
        <dbReference type="ARBA" id="ARBA00023163"/>
    </source>
</evidence>
<dbReference type="GO" id="GO:0016987">
    <property type="term" value="F:sigma factor activity"/>
    <property type="evidence" value="ECO:0007669"/>
    <property type="project" value="UniProtKB-KW"/>
</dbReference>
<dbReference type="InterPro" id="IPR013325">
    <property type="entry name" value="RNA_pol_sigma_r2"/>
</dbReference>
<dbReference type="Gene3D" id="1.10.10.10">
    <property type="entry name" value="Winged helix-like DNA-binding domain superfamily/Winged helix DNA-binding domain"/>
    <property type="match status" value="1"/>
</dbReference>
<dbReference type="InterPro" id="IPR013324">
    <property type="entry name" value="RNA_pol_sigma_r3/r4-like"/>
</dbReference>
<evidence type="ECO:0000256" key="2">
    <source>
        <dbReference type="ARBA" id="ARBA00023015"/>
    </source>
</evidence>
<dbReference type="PANTHER" id="PTHR43133">
    <property type="entry name" value="RNA POLYMERASE ECF-TYPE SIGMA FACTO"/>
    <property type="match status" value="1"/>
</dbReference>
<organism evidence="7 8">
    <name type="scientific">Pseudoalteromonas luteoviolacea H33</name>
    <dbReference type="NCBI Taxonomy" id="1365251"/>
    <lineage>
        <taxon>Bacteria</taxon>
        <taxon>Pseudomonadati</taxon>
        <taxon>Pseudomonadota</taxon>
        <taxon>Gammaproteobacteria</taxon>
        <taxon>Alteromonadales</taxon>
        <taxon>Pseudoalteromonadaceae</taxon>
        <taxon>Pseudoalteromonas</taxon>
    </lineage>
</organism>
<dbReference type="InterPro" id="IPR039425">
    <property type="entry name" value="RNA_pol_sigma-70-like"/>
</dbReference>
<sequence>MQITSLYQDHHLWLKQFLYRKLNCQAQAADIAQDTFLRILNKQKNNTLEQIQSPKAYLTTLATGLVNNHWRRLSIEQAYLETLAAQPQHLAPSPETQQQIVDLLEQLAQVLEKLPQREQQVFIMARIDGMAYKDIAEQLQITVNMVQKSMCKAVLACIEVQTQ</sequence>
<keyword evidence="3" id="KW-0731">Sigma factor</keyword>
<dbReference type="Gene3D" id="1.10.1740.10">
    <property type="match status" value="1"/>
</dbReference>
<dbReference type="EMBL" id="AUXZ01000064">
    <property type="protein sequence ID" value="KZN51945.1"/>
    <property type="molecule type" value="Genomic_DNA"/>
</dbReference>
<feature type="domain" description="RNA polymerase sigma-70 region 2" evidence="5">
    <location>
        <begin position="6"/>
        <end position="73"/>
    </location>
</feature>
<dbReference type="Pfam" id="PF08281">
    <property type="entry name" value="Sigma70_r4_2"/>
    <property type="match status" value="1"/>
</dbReference>
<dbReference type="GO" id="GO:0003677">
    <property type="term" value="F:DNA binding"/>
    <property type="evidence" value="ECO:0007669"/>
    <property type="project" value="InterPro"/>
</dbReference>
<dbReference type="InterPro" id="IPR007627">
    <property type="entry name" value="RNA_pol_sigma70_r2"/>
</dbReference>
<dbReference type="Proteomes" id="UP000076503">
    <property type="component" value="Unassembled WGS sequence"/>
</dbReference>
<dbReference type="RefSeq" id="WP_081216379.1">
    <property type="nucleotide sequence ID" value="NZ_AUXZ01000064.1"/>
</dbReference>
<keyword evidence="2" id="KW-0805">Transcription regulation</keyword>
<dbReference type="AlphaFoldDB" id="A0A167F9Q2"/>
<dbReference type="InterPro" id="IPR013249">
    <property type="entry name" value="RNA_pol_sigma70_r4_t2"/>
</dbReference>
<reference evidence="7 8" key="1">
    <citation type="submission" date="2013-07" db="EMBL/GenBank/DDBJ databases">
        <title>Comparative Genomic and Metabolomic Analysis of Twelve Strains of Pseudoalteromonas luteoviolacea.</title>
        <authorList>
            <person name="Vynne N.G."/>
            <person name="Mansson M."/>
            <person name="Gram L."/>
        </authorList>
    </citation>
    <scope>NUCLEOTIDE SEQUENCE [LARGE SCALE GENOMIC DNA]</scope>
    <source>
        <strain evidence="7 8">H33</strain>
    </source>
</reference>
<name>A0A167F9Q2_9GAMM</name>
<dbReference type="SUPFAM" id="SSF88659">
    <property type="entry name" value="Sigma3 and sigma4 domains of RNA polymerase sigma factors"/>
    <property type="match status" value="1"/>
</dbReference>
<evidence type="ECO:0000313" key="8">
    <source>
        <dbReference type="Proteomes" id="UP000076503"/>
    </source>
</evidence>
<proteinExistence type="inferred from homology"/>
<gene>
    <name evidence="7" type="ORF">N476_01065</name>
</gene>
<dbReference type="SUPFAM" id="SSF88946">
    <property type="entry name" value="Sigma2 domain of RNA polymerase sigma factors"/>
    <property type="match status" value="1"/>
</dbReference>
<dbReference type="Pfam" id="PF04542">
    <property type="entry name" value="Sigma70_r2"/>
    <property type="match status" value="1"/>
</dbReference>
<comment type="similarity">
    <text evidence="1">Belongs to the sigma-70 factor family. ECF subfamily.</text>
</comment>
<evidence type="ECO:0000259" key="5">
    <source>
        <dbReference type="Pfam" id="PF04542"/>
    </source>
</evidence>
<protein>
    <recommendedName>
        <fullName evidence="9">RNA polymerase sigma factor</fullName>
    </recommendedName>
</protein>
<dbReference type="GO" id="GO:0006352">
    <property type="term" value="P:DNA-templated transcription initiation"/>
    <property type="evidence" value="ECO:0007669"/>
    <property type="project" value="InterPro"/>
</dbReference>
<dbReference type="PANTHER" id="PTHR43133:SF63">
    <property type="entry name" value="RNA POLYMERASE SIGMA FACTOR FECI-RELATED"/>
    <property type="match status" value="1"/>
</dbReference>
<evidence type="ECO:0000259" key="6">
    <source>
        <dbReference type="Pfam" id="PF08281"/>
    </source>
</evidence>
<dbReference type="PATRIC" id="fig|1365251.3.peg.1370"/>
<dbReference type="InterPro" id="IPR014284">
    <property type="entry name" value="RNA_pol_sigma-70_dom"/>
</dbReference>
<dbReference type="InterPro" id="IPR036388">
    <property type="entry name" value="WH-like_DNA-bd_sf"/>
</dbReference>
<feature type="domain" description="RNA polymerase sigma factor 70 region 4 type 2" evidence="6">
    <location>
        <begin position="105"/>
        <end position="157"/>
    </location>
</feature>
<evidence type="ECO:0008006" key="9">
    <source>
        <dbReference type="Google" id="ProtNLM"/>
    </source>
</evidence>
<evidence type="ECO:0000256" key="1">
    <source>
        <dbReference type="ARBA" id="ARBA00010641"/>
    </source>
</evidence>
<dbReference type="OrthoDB" id="9797134at2"/>
<evidence type="ECO:0000256" key="3">
    <source>
        <dbReference type="ARBA" id="ARBA00023082"/>
    </source>
</evidence>
<keyword evidence="4" id="KW-0804">Transcription</keyword>
<accession>A0A167F9Q2</accession>
<comment type="caution">
    <text evidence="7">The sequence shown here is derived from an EMBL/GenBank/DDBJ whole genome shotgun (WGS) entry which is preliminary data.</text>
</comment>
<dbReference type="NCBIfam" id="TIGR02937">
    <property type="entry name" value="sigma70-ECF"/>
    <property type="match status" value="1"/>
</dbReference>
<evidence type="ECO:0000313" key="7">
    <source>
        <dbReference type="EMBL" id="KZN51945.1"/>
    </source>
</evidence>